<dbReference type="GO" id="GO:0005886">
    <property type="term" value="C:plasma membrane"/>
    <property type="evidence" value="ECO:0007669"/>
    <property type="project" value="UniProtKB-SubCell"/>
</dbReference>
<keyword evidence="6 8" id="KW-1133">Transmembrane helix</keyword>
<comment type="similarity">
    <text evidence="2 8">Belongs to the Casparian strip membrane proteins (CASP) family.</text>
</comment>
<reference evidence="12" key="1">
    <citation type="submission" date="2025-08" db="UniProtKB">
        <authorList>
            <consortium name="RefSeq"/>
        </authorList>
    </citation>
    <scope>IDENTIFICATION</scope>
    <source>
        <tissue evidence="12">Fruit stalk</tissue>
    </source>
</reference>
<sequence>MANTRKIITILLRLLALGATLSATVVMVTSHDSADVLNIKFSAKYSNSPTFKYYVIAEAIATGYSLIVLFLSSKSLVWRLIVILDVVIAMLITSSISAALAIAQIGKKGNSHAGWLPICGQVPKFCDHVTGALIAGFVAAIVYLVLNLFSLHAVLSPLFPAKSYADRS</sequence>
<evidence type="ECO:0000256" key="9">
    <source>
        <dbReference type="SAM" id="SignalP"/>
    </source>
</evidence>
<keyword evidence="9" id="KW-0732">Signal</keyword>
<gene>
    <name evidence="12" type="primary">LOC111275052</name>
</gene>
<dbReference type="Proteomes" id="UP000515121">
    <property type="component" value="Unplaced"/>
</dbReference>
<evidence type="ECO:0000256" key="8">
    <source>
        <dbReference type="RuleBase" id="RU361233"/>
    </source>
</evidence>
<evidence type="ECO:0000259" key="10">
    <source>
        <dbReference type="Pfam" id="PF04535"/>
    </source>
</evidence>
<feature type="transmembrane region" description="Helical" evidence="8">
    <location>
        <begin position="132"/>
        <end position="159"/>
    </location>
</feature>
<comment type="subcellular location">
    <subcellularLocation>
        <location evidence="1 8">Cell membrane</location>
        <topology evidence="1 8">Multi-pass membrane protein</topology>
    </subcellularLocation>
</comment>
<feature type="transmembrane region" description="Helical" evidence="8">
    <location>
        <begin position="83"/>
        <end position="106"/>
    </location>
</feature>
<evidence type="ECO:0000256" key="3">
    <source>
        <dbReference type="ARBA" id="ARBA00011489"/>
    </source>
</evidence>
<comment type="subunit">
    <text evidence="3 8">Homodimer and heterodimers.</text>
</comment>
<keyword evidence="7 8" id="KW-0472">Membrane</keyword>
<name>A0A6P5WIX0_DURZI</name>
<dbReference type="GeneID" id="111275052"/>
<organism evidence="11 12">
    <name type="scientific">Durio zibethinus</name>
    <name type="common">Durian</name>
    <dbReference type="NCBI Taxonomy" id="66656"/>
    <lineage>
        <taxon>Eukaryota</taxon>
        <taxon>Viridiplantae</taxon>
        <taxon>Streptophyta</taxon>
        <taxon>Embryophyta</taxon>
        <taxon>Tracheophyta</taxon>
        <taxon>Spermatophyta</taxon>
        <taxon>Magnoliopsida</taxon>
        <taxon>eudicotyledons</taxon>
        <taxon>Gunneridae</taxon>
        <taxon>Pentapetalae</taxon>
        <taxon>rosids</taxon>
        <taxon>malvids</taxon>
        <taxon>Malvales</taxon>
        <taxon>Malvaceae</taxon>
        <taxon>Helicteroideae</taxon>
        <taxon>Durio</taxon>
    </lineage>
</organism>
<keyword evidence="4 8" id="KW-1003">Cell membrane</keyword>
<accession>A0A6P5WIX0</accession>
<evidence type="ECO:0000256" key="6">
    <source>
        <dbReference type="ARBA" id="ARBA00022989"/>
    </source>
</evidence>
<dbReference type="KEGG" id="dzi:111275052"/>
<dbReference type="PANTHER" id="PTHR36488:SF8">
    <property type="entry name" value="CASP-LIKE PROTEIN 1U1"/>
    <property type="match status" value="1"/>
</dbReference>
<evidence type="ECO:0000256" key="4">
    <source>
        <dbReference type="ARBA" id="ARBA00022475"/>
    </source>
</evidence>
<comment type="caution">
    <text evidence="8">Lacks conserved residue(s) required for the propagation of feature annotation.</text>
</comment>
<feature type="signal peptide" evidence="9">
    <location>
        <begin position="1"/>
        <end position="22"/>
    </location>
</feature>
<evidence type="ECO:0000256" key="2">
    <source>
        <dbReference type="ARBA" id="ARBA00007651"/>
    </source>
</evidence>
<keyword evidence="11" id="KW-1185">Reference proteome</keyword>
<feature type="transmembrane region" description="Helical" evidence="8">
    <location>
        <begin position="51"/>
        <end position="71"/>
    </location>
</feature>
<dbReference type="NCBIfam" id="TIGR01569">
    <property type="entry name" value="A_tha_TIGR01569"/>
    <property type="match status" value="1"/>
</dbReference>
<dbReference type="Pfam" id="PF04535">
    <property type="entry name" value="CASP_dom"/>
    <property type="match status" value="1"/>
</dbReference>
<dbReference type="OrthoDB" id="1906221at2759"/>
<dbReference type="PANTHER" id="PTHR36488">
    <property type="entry name" value="CASP-LIKE PROTEIN 1U1"/>
    <property type="match status" value="1"/>
</dbReference>
<evidence type="ECO:0000256" key="7">
    <source>
        <dbReference type="ARBA" id="ARBA00023136"/>
    </source>
</evidence>
<dbReference type="InterPro" id="IPR006702">
    <property type="entry name" value="CASP_dom"/>
</dbReference>
<evidence type="ECO:0000313" key="11">
    <source>
        <dbReference type="Proteomes" id="UP000515121"/>
    </source>
</evidence>
<evidence type="ECO:0000256" key="1">
    <source>
        <dbReference type="ARBA" id="ARBA00004651"/>
    </source>
</evidence>
<evidence type="ECO:0000313" key="12">
    <source>
        <dbReference type="RefSeq" id="XP_022715883.1"/>
    </source>
</evidence>
<proteinExistence type="inferred from homology"/>
<feature type="chain" id="PRO_5027820554" description="CASP-like protein" evidence="9">
    <location>
        <begin position="23"/>
        <end position="168"/>
    </location>
</feature>
<keyword evidence="5 8" id="KW-0812">Transmembrane</keyword>
<protein>
    <recommendedName>
        <fullName evidence="8">CASP-like protein</fullName>
    </recommendedName>
</protein>
<dbReference type="RefSeq" id="XP_022715883.1">
    <property type="nucleotide sequence ID" value="XM_022860148.1"/>
</dbReference>
<evidence type="ECO:0000256" key="5">
    <source>
        <dbReference type="ARBA" id="ARBA00022692"/>
    </source>
</evidence>
<dbReference type="AlphaFoldDB" id="A0A6P5WIX0"/>
<feature type="domain" description="Casparian strip membrane protein" evidence="10">
    <location>
        <begin position="5"/>
        <end position="142"/>
    </location>
</feature>
<dbReference type="InterPro" id="IPR044173">
    <property type="entry name" value="CASPL"/>
</dbReference>
<dbReference type="InterPro" id="IPR006459">
    <property type="entry name" value="CASP/CASPL"/>
</dbReference>